<evidence type="ECO:0000256" key="7">
    <source>
        <dbReference type="RuleBase" id="RU367071"/>
    </source>
</evidence>
<evidence type="ECO:0000256" key="8">
    <source>
        <dbReference type="SAM" id="MobiDB-lite"/>
    </source>
</evidence>
<gene>
    <name evidence="10" type="ORF">GSI_01840</name>
</gene>
<dbReference type="PANTHER" id="PTHR12942:SF2">
    <property type="entry name" value="PRE-MRNA-SPLICING FACTOR SLU7"/>
    <property type="match status" value="1"/>
</dbReference>
<feature type="region of interest" description="Disordered" evidence="8">
    <location>
        <begin position="452"/>
        <end position="475"/>
    </location>
</feature>
<protein>
    <recommendedName>
        <fullName evidence="7">Pre-mRNA-splicing factor SLU7</fullName>
    </recommendedName>
</protein>
<feature type="compositionally biased region" description="Basic and acidic residues" evidence="8">
    <location>
        <begin position="10"/>
        <end position="25"/>
    </location>
</feature>
<accession>A0A2G8SR00</accession>
<comment type="similarity">
    <text evidence="2 7">Belongs to the SLU7 family.</text>
</comment>
<dbReference type="GO" id="GO:0005681">
    <property type="term" value="C:spliceosomal complex"/>
    <property type="evidence" value="ECO:0007669"/>
    <property type="project" value="UniProtKB-UniRule"/>
</dbReference>
<feature type="region of interest" description="Disordered" evidence="8">
    <location>
        <begin position="1"/>
        <end position="40"/>
    </location>
</feature>
<dbReference type="GO" id="GO:0030628">
    <property type="term" value="F:pre-mRNA 3'-splice site binding"/>
    <property type="evidence" value="ECO:0007669"/>
    <property type="project" value="UniProtKB-UniRule"/>
</dbReference>
<proteinExistence type="inferred from homology"/>
<comment type="subcellular location">
    <subcellularLocation>
        <location evidence="1 7">Nucleus</location>
    </subcellularLocation>
</comment>
<dbReference type="STRING" id="1077348.A0A2G8SR00"/>
<feature type="compositionally biased region" description="Acidic residues" evidence="8">
    <location>
        <begin position="210"/>
        <end position="220"/>
    </location>
</feature>
<sequence length="561" mass="62665">MASASATGKLSREEFRRQKDLDAARKAGTAPAALDEEGKAINPHIPQYIAQAPWYLDTGAPSLSHQRIPEYDRSADKLDNWYDRGAKAGPAAKKYRKGACENCGAMSHKKQDCLERPRKKGAKFTNKDIAPDEVVQEVATGYDAKRDRWNGYDPAEHKHVYEEYAAVEAARQKLREEEIDKRTTTDLAAVRKVAKAGTGKEKGEGRDDDFGSSDEEDEDQDKYAESADAVGQKLDTKTRITVRNLRIREDTAKYLINLDPSSAYYDPKTRSMRDNPNLGVAPEESKFAGENFLRFSGEAPEVQKLQLFAWNAAARGNDVHVNANPTQGQLLHSQYLQKKEELKDTTKVSILAKYGGEEYLEKAPKELLQGQTEEYVEYSRTGQVIKGKERTKTRSKYPEDVFVNNHTAVWGSWYDLASGTWGYACCHSSVHMSYCTGEAGIDAAHASSAKHLLESSSSASMPPPPVPSGDADERKKKAEELFSKKRLGEGDLALDKDKLAKALSDERKRKARGDDDDDRFGKKQRGGAGQSYEVSEEELEAYRMNRRMMDDPMANYVDTEA</sequence>
<comment type="subunit">
    <text evidence="7">Associated with the spliceosome.</text>
</comment>
<keyword evidence="5 7" id="KW-0508">mRNA splicing</keyword>
<dbReference type="AlphaFoldDB" id="A0A2G8SR00"/>
<comment type="caution">
    <text evidence="10">The sequence shown here is derived from an EMBL/GenBank/DDBJ whole genome shotgun (WGS) entry which is preliminary data.</text>
</comment>
<keyword evidence="6 7" id="KW-0539">Nucleus</keyword>
<reference evidence="10 11" key="1">
    <citation type="journal article" date="2015" name="Sci. Rep.">
        <title>Chromosome-level genome map provides insights into diverse defense mechanisms in the medicinal fungus Ganoderma sinense.</title>
        <authorList>
            <person name="Zhu Y."/>
            <person name="Xu J."/>
            <person name="Sun C."/>
            <person name="Zhou S."/>
            <person name="Xu H."/>
            <person name="Nelson D.R."/>
            <person name="Qian J."/>
            <person name="Song J."/>
            <person name="Luo H."/>
            <person name="Xiang L."/>
            <person name="Li Y."/>
            <person name="Xu Z."/>
            <person name="Ji A."/>
            <person name="Wang L."/>
            <person name="Lu S."/>
            <person name="Hayward A."/>
            <person name="Sun W."/>
            <person name="Li X."/>
            <person name="Schwartz D.C."/>
            <person name="Wang Y."/>
            <person name="Chen S."/>
        </authorList>
    </citation>
    <scope>NUCLEOTIDE SEQUENCE [LARGE SCALE GENOMIC DNA]</scope>
    <source>
        <strain evidence="10 11">ZZ0214-1</strain>
    </source>
</reference>
<feature type="domain" description="Pre-mRNA-splicing factor SLU7" evidence="9">
    <location>
        <begin position="141"/>
        <end position="412"/>
    </location>
</feature>
<evidence type="ECO:0000256" key="6">
    <source>
        <dbReference type="ARBA" id="ARBA00023242"/>
    </source>
</evidence>
<dbReference type="InterPro" id="IPR021715">
    <property type="entry name" value="Slu7_dom"/>
</dbReference>
<dbReference type="EMBL" id="AYKW01000002">
    <property type="protein sequence ID" value="PIL36180.1"/>
    <property type="molecule type" value="Genomic_DNA"/>
</dbReference>
<organism evidence="10 11">
    <name type="scientific">Ganoderma sinense ZZ0214-1</name>
    <dbReference type="NCBI Taxonomy" id="1077348"/>
    <lineage>
        <taxon>Eukaryota</taxon>
        <taxon>Fungi</taxon>
        <taxon>Dikarya</taxon>
        <taxon>Basidiomycota</taxon>
        <taxon>Agaricomycotina</taxon>
        <taxon>Agaricomycetes</taxon>
        <taxon>Polyporales</taxon>
        <taxon>Polyporaceae</taxon>
        <taxon>Ganoderma</taxon>
    </lineage>
</organism>
<dbReference type="InterPro" id="IPR039974">
    <property type="entry name" value="Splicing_factor_SLU7"/>
</dbReference>
<evidence type="ECO:0000256" key="3">
    <source>
        <dbReference type="ARBA" id="ARBA00022664"/>
    </source>
</evidence>
<name>A0A2G8SR00_9APHY</name>
<feature type="compositionally biased region" description="Basic and acidic residues" evidence="8">
    <location>
        <begin position="198"/>
        <end position="209"/>
    </location>
</feature>
<evidence type="ECO:0000256" key="2">
    <source>
        <dbReference type="ARBA" id="ARBA00007203"/>
    </source>
</evidence>
<evidence type="ECO:0000259" key="9">
    <source>
        <dbReference type="Pfam" id="PF11708"/>
    </source>
</evidence>
<evidence type="ECO:0000256" key="5">
    <source>
        <dbReference type="ARBA" id="ARBA00023187"/>
    </source>
</evidence>
<evidence type="ECO:0000256" key="4">
    <source>
        <dbReference type="ARBA" id="ARBA00022728"/>
    </source>
</evidence>
<dbReference type="Pfam" id="PF11708">
    <property type="entry name" value="Slu7"/>
    <property type="match status" value="1"/>
</dbReference>
<keyword evidence="4 7" id="KW-0747">Spliceosome</keyword>
<evidence type="ECO:0000313" key="11">
    <source>
        <dbReference type="Proteomes" id="UP000230002"/>
    </source>
</evidence>
<keyword evidence="11" id="KW-1185">Reference proteome</keyword>
<evidence type="ECO:0000256" key="1">
    <source>
        <dbReference type="ARBA" id="ARBA00004123"/>
    </source>
</evidence>
<evidence type="ECO:0000313" key="10">
    <source>
        <dbReference type="EMBL" id="PIL36180.1"/>
    </source>
</evidence>
<comment type="function">
    <text evidence="7">Involved in pre-mRNA splicing.</text>
</comment>
<dbReference type="GO" id="GO:0000398">
    <property type="term" value="P:mRNA splicing, via spliceosome"/>
    <property type="evidence" value="ECO:0007669"/>
    <property type="project" value="UniProtKB-UniRule"/>
</dbReference>
<keyword evidence="3 7" id="KW-0507">mRNA processing</keyword>
<dbReference type="OrthoDB" id="249612at2759"/>
<dbReference type="Proteomes" id="UP000230002">
    <property type="component" value="Unassembled WGS sequence"/>
</dbReference>
<feature type="region of interest" description="Disordered" evidence="8">
    <location>
        <begin position="501"/>
        <end position="536"/>
    </location>
</feature>
<dbReference type="PANTHER" id="PTHR12942">
    <property type="entry name" value="STEP II SPLICING FACTOR SLU7"/>
    <property type="match status" value="1"/>
</dbReference>
<feature type="region of interest" description="Disordered" evidence="8">
    <location>
        <begin position="196"/>
        <end position="230"/>
    </location>
</feature>